<name>F6EXQ4_SPHCR</name>
<evidence type="ECO:0000256" key="3">
    <source>
        <dbReference type="ARBA" id="ARBA00022801"/>
    </source>
</evidence>
<dbReference type="GO" id="GO:0016787">
    <property type="term" value="F:hydrolase activity"/>
    <property type="evidence" value="ECO:0007669"/>
    <property type="project" value="UniProtKB-KW"/>
</dbReference>
<dbReference type="PANTHER" id="PTHR46233:SF3">
    <property type="entry name" value="HYDROXYACYLGLUTATHIONE HYDROLASE GLOC"/>
    <property type="match status" value="1"/>
</dbReference>
<keyword evidence="2" id="KW-0479">Metal-binding</keyword>
<proteinExistence type="predicted"/>
<keyword evidence="7" id="KW-1185">Reference proteome</keyword>
<organism evidence="6 7">
    <name type="scientific">Sphingobium chlorophenolicum L-1</name>
    <dbReference type="NCBI Taxonomy" id="690566"/>
    <lineage>
        <taxon>Bacteria</taxon>
        <taxon>Pseudomonadati</taxon>
        <taxon>Pseudomonadota</taxon>
        <taxon>Alphaproteobacteria</taxon>
        <taxon>Sphingomonadales</taxon>
        <taxon>Sphingomonadaceae</taxon>
        <taxon>Sphingobium</taxon>
    </lineage>
</organism>
<dbReference type="KEGG" id="sch:Sphch_2307"/>
<dbReference type="Proteomes" id="UP000007150">
    <property type="component" value="Chromosome 1"/>
</dbReference>
<accession>F6EXQ4</accession>
<evidence type="ECO:0000256" key="4">
    <source>
        <dbReference type="ARBA" id="ARBA00022833"/>
    </source>
</evidence>
<evidence type="ECO:0000313" key="7">
    <source>
        <dbReference type="Proteomes" id="UP000007150"/>
    </source>
</evidence>
<evidence type="ECO:0000256" key="1">
    <source>
        <dbReference type="ARBA" id="ARBA00001947"/>
    </source>
</evidence>
<evidence type="ECO:0000256" key="2">
    <source>
        <dbReference type="ARBA" id="ARBA00022723"/>
    </source>
</evidence>
<dbReference type="EMBL" id="CP002798">
    <property type="protein sequence ID" value="AEG49968.1"/>
    <property type="molecule type" value="Genomic_DNA"/>
</dbReference>
<dbReference type="Pfam" id="PF00753">
    <property type="entry name" value="Lactamase_B"/>
    <property type="match status" value="1"/>
</dbReference>
<dbReference type="HOGENOM" id="CLU_030571_5_0_5"/>
<sequence>MPGCTQSLAPGAQLRHISAMTTPPLKAALIPVTPLQQNCTLFWCTATNRGAFVDPGGDLPMLKKAAEQHGVTIEKILVTHGHIDHCGQAGMLARDLGVPIEGPHEADRFWIDRLGEDGTKYGINGESFEPDRWLKDGDQVTVGNLTLDVYHCPGHTPGHVVFHHAPSKLAIVGDVLFQGSIGRTDFPMGNHQDLIDAITGKLWPLGGDTVFVPGHGPMSNFAHERRTNPFVGDAVLA</sequence>
<dbReference type="STRING" id="690566.Sphch_2307"/>
<evidence type="ECO:0000313" key="6">
    <source>
        <dbReference type="EMBL" id="AEG49968.1"/>
    </source>
</evidence>
<dbReference type="CDD" id="cd07737">
    <property type="entry name" value="YcbL-like_MBL-fold"/>
    <property type="match status" value="1"/>
</dbReference>
<keyword evidence="3" id="KW-0378">Hydrolase</keyword>
<comment type="cofactor">
    <cofactor evidence="1">
        <name>Zn(2+)</name>
        <dbReference type="ChEBI" id="CHEBI:29105"/>
    </cofactor>
</comment>
<evidence type="ECO:0000259" key="5">
    <source>
        <dbReference type="SMART" id="SM00849"/>
    </source>
</evidence>
<feature type="domain" description="Metallo-beta-lactamase" evidence="5">
    <location>
        <begin position="36"/>
        <end position="215"/>
    </location>
</feature>
<dbReference type="SMART" id="SM00849">
    <property type="entry name" value="Lactamase_B"/>
    <property type="match status" value="1"/>
</dbReference>
<dbReference type="Gene3D" id="3.60.15.10">
    <property type="entry name" value="Ribonuclease Z/Hydroxyacylglutathione hydrolase-like"/>
    <property type="match status" value="1"/>
</dbReference>
<dbReference type="PANTHER" id="PTHR46233">
    <property type="entry name" value="HYDROXYACYLGLUTATHIONE HYDROLASE GLOC"/>
    <property type="match status" value="1"/>
</dbReference>
<dbReference type="SUPFAM" id="SSF56281">
    <property type="entry name" value="Metallo-hydrolase/oxidoreductase"/>
    <property type="match status" value="1"/>
</dbReference>
<gene>
    <name evidence="6" type="ORF">Sphch_2307</name>
</gene>
<dbReference type="AlphaFoldDB" id="F6EXQ4"/>
<dbReference type="GO" id="GO:0046872">
    <property type="term" value="F:metal ion binding"/>
    <property type="evidence" value="ECO:0007669"/>
    <property type="project" value="UniProtKB-KW"/>
</dbReference>
<reference evidence="6 7" key="1">
    <citation type="submission" date="2011-05" db="EMBL/GenBank/DDBJ databases">
        <title>Complete sequence of chromosome 1 of Sphingobium chlorophenolicum L-1.</title>
        <authorList>
            <consortium name="US DOE Joint Genome Institute"/>
            <person name="Lucas S."/>
            <person name="Han J."/>
            <person name="Lapidus A."/>
            <person name="Cheng J.-F."/>
            <person name="Goodwin L."/>
            <person name="Pitluck S."/>
            <person name="Peters L."/>
            <person name="Daligault H."/>
            <person name="Han C."/>
            <person name="Tapia R."/>
            <person name="Land M."/>
            <person name="Hauser L."/>
            <person name="Kyrpides N."/>
            <person name="Ivanova N."/>
            <person name="Pagani I."/>
            <person name="Turner P."/>
            <person name="Copley S."/>
            <person name="Woyke T."/>
        </authorList>
    </citation>
    <scope>NUCLEOTIDE SEQUENCE [LARGE SCALE GENOMIC DNA]</scope>
    <source>
        <strain evidence="6 7">L-1</strain>
    </source>
</reference>
<dbReference type="InterPro" id="IPR036866">
    <property type="entry name" value="RibonucZ/Hydroxyglut_hydro"/>
</dbReference>
<dbReference type="InterPro" id="IPR051453">
    <property type="entry name" value="MBL_Glyoxalase_II"/>
</dbReference>
<dbReference type="InterPro" id="IPR001279">
    <property type="entry name" value="Metallo-B-lactamas"/>
</dbReference>
<keyword evidence="4" id="KW-0862">Zinc</keyword>
<protein>
    <submittedName>
        <fullName evidence="6">Beta-lactamase-like protein</fullName>
    </submittedName>
</protein>